<evidence type="ECO:0000313" key="2">
    <source>
        <dbReference type="EMBL" id="HGT37914.1"/>
    </source>
</evidence>
<comment type="caution">
    <text evidence="2">The sequence shown here is derived from an EMBL/GenBank/DDBJ whole genome shotgun (WGS) entry which is preliminary data.</text>
</comment>
<proteinExistence type="predicted"/>
<reference evidence="2" key="1">
    <citation type="journal article" date="2020" name="mSystems">
        <title>Genome- and Community-Level Interaction Insights into Carbon Utilization and Element Cycling Functions of Hydrothermarchaeota in Hydrothermal Sediment.</title>
        <authorList>
            <person name="Zhou Z."/>
            <person name="Liu Y."/>
            <person name="Xu W."/>
            <person name="Pan J."/>
            <person name="Luo Z.H."/>
            <person name="Li M."/>
        </authorList>
    </citation>
    <scope>NUCLEOTIDE SEQUENCE [LARGE SCALE GENOMIC DNA]</scope>
    <source>
        <strain evidence="2">SpSt-508</strain>
    </source>
</reference>
<accession>A0A7C4LJ60</accession>
<protein>
    <submittedName>
        <fullName evidence="2">Uncharacterized protein</fullName>
    </submittedName>
</protein>
<evidence type="ECO:0000256" key="1">
    <source>
        <dbReference type="SAM" id="MobiDB-lite"/>
    </source>
</evidence>
<dbReference type="EMBL" id="DSVQ01000003">
    <property type="protein sequence ID" value="HGT37914.1"/>
    <property type="molecule type" value="Genomic_DNA"/>
</dbReference>
<feature type="region of interest" description="Disordered" evidence="1">
    <location>
        <begin position="100"/>
        <end position="121"/>
    </location>
</feature>
<name>A0A7C4LJ60_9PLAN</name>
<gene>
    <name evidence="2" type="ORF">ENS64_01395</name>
</gene>
<dbReference type="AlphaFoldDB" id="A0A7C4LJ60"/>
<organism evidence="2">
    <name type="scientific">Schlesneria paludicola</name>
    <dbReference type="NCBI Taxonomy" id="360056"/>
    <lineage>
        <taxon>Bacteria</taxon>
        <taxon>Pseudomonadati</taxon>
        <taxon>Planctomycetota</taxon>
        <taxon>Planctomycetia</taxon>
        <taxon>Planctomycetales</taxon>
        <taxon>Planctomycetaceae</taxon>
        <taxon>Schlesneria</taxon>
    </lineage>
</organism>
<sequence>MRSGKPGIPARVALGLGLIIGLLEPATAPAQGVPTPGGRVGRGALNSMRRPTVSPYLNLMNSNSTELDYYNFVRPQQQFRGAANQLYREVGNLESGLQRVRTPTEQKPGEAAPLSTGRMAPTGHPVTFGNLSGYFLGSSGGMANRTGFGGNRR</sequence>